<keyword evidence="2" id="KW-1185">Reference proteome</keyword>
<sequence length="56" mass="6580">MEETALKTYLRHPGIQMLLDHAKDLYFSLLRGKTTLADDMLCDFDQTREGYREVET</sequence>
<evidence type="ECO:0000313" key="1">
    <source>
        <dbReference type="EMBL" id="KAH3702297.1"/>
    </source>
</evidence>
<accession>A0A9D3YKQ2</accession>
<proteinExistence type="predicted"/>
<comment type="caution">
    <text evidence="1">The sequence shown here is derived from an EMBL/GenBank/DDBJ whole genome shotgun (WGS) entry which is preliminary data.</text>
</comment>
<dbReference type="Proteomes" id="UP000828390">
    <property type="component" value="Unassembled WGS sequence"/>
</dbReference>
<reference evidence="1" key="1">
    <citation type="journal article" date="2019" name="bioRxiv">
        <title>The Genome of the Zebra Mussel, Dreissena polymorpha: A Resource for Invasive Species Research.</title>
        <authorList>
            <person name="McCartney M.A."/>
            <person name="Auch B."/>
            <person name="Kono T."/>
            <person name="Mallez S."/>
            <person name="Zhang Y."/>
            <person name="Obille A."/>
            <person name="Becker A."/>
            <person name="Abrahante J.E."/>
            <person name="Garbe J."/>
            <person name="Badalamenti J.P."/>
            <person name="Herman A."/>
            <person name="Mangelson H."/>
            <person name="Liachko I."/>
            <person name="Sullivan S."/>
            <person name="Sone E.D."/>
            <person name="Koren S."/>
            <person name="Silverstein K.A.T."/>
            <person name="Beckman K.B."/>
            <person name="Gohl D.M."/>
        </authorList>
    </citation>
    <scope>NUCLEOTIDE SEQUENCE</scope>
    <source>
        <strain evidence="1">Duluth1</strain>
        <tissue evidence="1">Whole animal</tissue>
    </source>
</reference>
<name>A0A9D3YKQ2_DREPO</name>
<dbReference type="EMBL" id="JAIWYP010000015">
    <property type="protein sequence ID" value="KAH3702297.1"/>
    <property type="molecule type" value="Genomic_DNA"/>
</dbReference>
<organism evidence="1 2">
    <name type="scientific">Dreissena polymorpha</name>
    <name type="common">Zebra mussel</name>
    <name type="synonym">Mytilus polymorpha</name>
    <dbReference type="NCBI Taxonomy" id="45954"/>
    <lineage>
        <taxon>Eukaryota</taxon>
        <taxon>Metazoa</taxon>
        <taxon>Spiralia</taxon>
        <taxon>Lophotrochozoa</taxon>
        <taxon>Mollusca</taxon>
        <taxon>Bivalvia</taxon>
        <taxon>Autobranchia</taxon>
        <taxon>Heteroconchia</taxon>
        <taxon>Euheterodonta</taxon>
        <taxon>Imparidentia</taxon>
        <taxon>Neoheterodontei</taxon>
        <taxon>Myida</taxon>
        <taxon>Dreissenoidea</taxon>
        <taxon>Dreissenidae</taxon>
        <taxon>Dreissena</taxon>
    </lineage>
</organism>
<gene>
    <name evidence="1" type="ORF">DPMN_077310</name>
</gene>
<reference evidence="1" key="2">
    <citation type="submission" date="2020-11" db="EMBL/GenBank/DDBJ databases">
        <authorList>
            <person name="McCartney M.A."/>
            <person name="Auch B."/>
            <person name="Kono T."/>
            <person name="Mallez S."/>
            <person name="Becker A."/>
            <person name="Gohl D.M."/>
            <person name="Silverstein K.A.T."/>
            <person name="Koren S."/>
            <person name="Bechman K.B."/>
            <person name="Herman A."/>
            <person name="Abrahante J.E."/>
            <person name="Garbe J."/>
        </authorList>
    </citation>
    <scope>NUCLEOTIDE SEQUENCE</scope>
    <source>
        <strain evidence="1">Duluth1</strain>
        <tissue evidence="1">Whole animal</tissue>
    </source>
</reference>
<dbReference type="AlphaFoldDB" id="A0A9D3YKQ2"/>
<evidence type="ECO:0000313" key="2">
    <source>
        <dbReference type="Proteomes" id="UP000828390"/>
    </source>
</evidence>
<protein>
    <submittedName>
        <fullName evidence="1">Uncharacterized protein</fullName>
    </submittedName>
</protein>